<dbReference type="AlphaFoldDB" id="A0A3P7MWW9"/>
<dbReference type="GO" id="GO:0031573">
    <property type="term" value="P:mitotic intra-S DNA damage checkpoint signaling"/>
    <property type="evidence" value="ECO:0007669"/>
    <property type="project" value="TreeGrafter"/>
</dbReference>
<accession>A0A3P7MWW9</accession>
<reference evidence="2 3" key="1">
    <citation type="submission" date="2018-11" db="EMBL/GenBank/DDBJ databases">
        <authorList>
            <consortium name="Pathogen Informatics"/>
        </authorList>
    </citation>
    <scope>NUCLEOTIDE SEQUENCE [LARGE SCALE GENOMIC DNA]</scope>
</reference>
<dbReference type="PANTHER" id="PTHR15237">
    <property type="entry name" value="DNA REPAIR PROTEIN RAD9"/>
    <property type="match status" value="1"/>
</dbReference>
<sequence length="149" mass="16245">MKEFKAIITFARQHFCDVSLYFDKAGSPLIVGVESDAGFSAEFIIATLDGEDDTDEEAAPATTQELSNEGTNSTLPRRDSTAETNVSQGDIGEIQRNLSEGSAEMPPTQPSRNPLVNEVAMESVSGNCVRDHRNRVSDGRTKLFFELLS</sequence>
<dbReference type="GO" id="GO:0000076">
    <property type="term" value="P:DNA replication checkpoint signaling"/>
    <property type="evidence" value="ECO:0007669"/>
    <property type="project" value="TreeGrafter"/>
</dbReference>
<protein>
    <submittedName>
        <fullName evidence="2">Uncharacterized protein</fullName>
    </submittedName>
</protein>
<dbReference type="GO" id="GO:0030896">
    <property type="term" value="C:checkpoint clamp complex"/>
    <property type="evidence" value="ECO:0007669"/>
    <property type="project" value="InterPro"/>
</dbReference>
<dbReference type="OrthoDB" id="60092at2759"/>
<feature type="compositionally biased region" description="Polar residues" evidence="1">
    <location>
        <begin position="61"/>
        <end position="75"/>
    </location>
</feature>
<dbReference type="PANTHER" id="PTHR15237:SF0">
    <property type="entry name" value="CELL CYCLE CHECKPOINT CONTROL PROTEIN"/>
    <property type="match status" value="1"/>
</dbReference>
<dbReference type="GO" id="GO:0006281">
    <property type="term" value="P:DNA repair"/>
    <property type="evidence" value="ECO:0007669"/>
    <property type="project" value="TreeGrafter"/>
</dbReference>
<dbReference type="EMBL" id="UYRV01106872">
    <property type="protein sequence ID" value="VDN22841.1"/>
    <property type="molecule type" value="Genomic_DNA"/>
</dbReference>
<proteinExistence type="predicted"/>
<feature type="region of interest" description="Disordered" evidence="1">
    <location>
        <begin position="49"/>
        <end position="112"/>
    </location>
</feature>
<dbReference type="Proteomes" id="UP000271889">
    <property type="component" value="Unassembled WGS sequence"/>
</dbReference>
<dbReference type="Gene3D" id="3.70.10.10">
    <property type="match status" value="1"/>
</dbReference>
<dbReference type="Pfam" id="PF04139">
    <property type="entry name" value="Rad9"/>
    <property type="match status" value="1"/>
</dbReference>
<gene>
    <name evidence="2" type="ORF">CGOC_LOCUS9417</name>
</gene>
<dbReference type="InterPro" id="IPR007268">
    <property type="entry name" value="Rad9/Ddc1"/>
</dbReference>
<organism evidence="2 3">
    <name type="scientific">Cylicostephanus goldi</name>
    <name type="common">Nematode worm</name>
    <dbReference type="NCBI Taxonomy" id="71465"/>
    <lineage>
        <taxon>Eukaryota</taxon>
        <taxon>Metazoa</taxon>
        <taxon>Ecdysozoa</taxon>
        <taxon>Nematoda</taxon>
        <taxon>Chromadorea</taxon>
        <taxon>Rhabditida</taxon>
        <taxon>Rhabditina</taxon>
        <taxon>Rhabditomorpha</taxon>
        <taxon>Strongyloidea</taxon>
        <taxon>Strongylidae</taxon>
        <taxon>Cylicostephanus</taxon>
    </lineage>
</organism>
<evidence type="ECO:0000313" key="2">
    <source>
        <dbReference type="EMBL" id="VDN22841.1"/>
    </source>
</evidence>
<feature type="compositionally biased region" description="Acidic residues" evidence="1">
    <location>
        <begin position="49"/>
        <end position="58"/>
    </location>
</feature>
<evidence type="ECO:0000313" key="3">
    <source>
        <dbReference type="Proteomes" id="UP000271889"/>
    </source>
</evidence>
<dbReference type="GO" id="GO:0071479">
    <property type="term" value="P:cellular response to ionizing radiation"/>
    <property type="evidence" value="ECO:0007669"/>
    <property type="project" value="TreeGrafter"/>
</dbReference>
<evidence type="ECO:0000256" key="1">
    <source>
        <dbReference type="SAM" id="MobiDB-lite"/>
    </source>
</evidence>
<keyword evidence="3" id="KW-1185">Reference proteome</keyword>
<name>A0A3P7MWW9_CYLGO</name>